<keyword evidence="4" id="KW-1185">Reference proteome</keyword>
<dbReference type="AlphaFoldDB" id="A0A1I0HWN9"/>
<protein>
    <submittedName>
        <fullName evidence="3">Alpha/beta hydrolase fold</fullName>
    </submittedName>
</protein>
<dbReference type="OrthoDB" id="255603at2"/>
<dbReference type="InterPro" id="IPR013094">
    <property type="entry name" value="AB_hydrolase_3"/>
</dbReference>
<keyword evidence="1 3" id="KW-0378">Hydrolase</keyword>
<dbReference type="SUPFAM" id="SSF53474">
    <property type="entry name" value="alpha/beta-Hydrolases"/>
    <property type="match status" value="1"/>
</dbReference>
<feature type="domain" description="Alpha/beta hydrolase fold-3" evidence="2">
    <location>
        <begin position="177"/>
        <end position="361"/>
    </location>
</feature>
<dbReference type="InterPro" id="IPR050300">
    <property type="entry name" value="GDXG_lipolytic_enzyme"/>
</dbReference>
<evidence type="ECO:0000256" key="1">
    <source>
        <dbReference type="ARBA" id="ARBA00022801"/>
    </source>
</evidence>
<reference evidence="3 4" key="1">
    <citation type="submission" date="2016-10" db="EMBL/GenBank/DDBJ databases">
        <authorList>
            <person name="de Groot N.N."/>
        </authorList>
    </citation>
    <scope>NUCLEOTIDE SEQUENCE [LARGE SCALE GENOMIC DNA]</scope>
    <source>
        <strain evidence="3 4">CGMCC 4.5598</strain>
    </source>
</reference>
<dbReference type="InterPro" id="IPR029058">
    <property type="entry name" value="AB_hydrolase_fold"/>
</dbReference>
<evidence type="ECO:0000259" key="2">
    <source>
        <dbReference type="Pfam" id="PF07859"/>
    </source>
</evidence>
<dbReference type="RefSeq" id="WP_091081586.1">
    <property type="nucleotide sequence ID" value="NZ_FOHX01000004.1"/>
</dbReference>
<accession>A0A1I0HWN9</accession>
<dbReference type="PANTHER" id="PTHR48081">
    <property type="entry name" value="AB HYDROLASE SUPERFAMILY PROTEIN C4A8.06C"/>
    <property type="match status" value="1"/>
</dbReference>
<organism evidence="3 4">
    <name type="scientific">Nonomuraea wenchangensis</name>
    <dbReference type="NCBI Taxonomy" id="568860"/>
    <lineage>
        <taxon>Bacteria</taxon>
        <taxon>Bacillati</taxon>
        <taxon>Actinomycetota</taxon>
        <taxon>Actinomycetes</taxon>
        <taxon>Streptosporangiales</taxon>
        <taxon>Streptosporangiaceae</taxon>
        <taxon>Nonomuraea</taxon>
    </lineage>
</organism>
<name>A0A1I0HWN9_9ACTN</name>
<proteinExistence type="predicted"/>
<dbReference type="Pfam" id="PF07859">
    <property type="entry name" value="Abhydrolase_3"/>
    <property type="match status" value="1"/>
</dbReference>
<dbReference type="Gene3D" id="3.40.50.1820">
    <property type="entry name" value="alpha/beta hydrolase"/>
    <property type="match status" value="1"/>
</dbReference>
<sequence length="389" mass="40400">MTDPTPDRPRVAGAAEAAGVAATARAAVTVVVAGGLAADRELLAELAGREFAALGVAGRLVEPPDAASFATALDAAAEPGHGVVALPGADPEVRALMEPPRPYRERLVWLDLARTGPHPAGGALHLYGRGVNGLTWAVRAAAHRATCRPRRVTYGPHPDQYAELLLPDARPAPVAMLLHGGFYRTRWAADLMDALAADLAARGFAAWNVEYRRPDRHGWDATVSDVAAAYAALRTLGADVDQDRVAVIGHSAGGQLALRLAADLWAAGRGPALAVSLAGLVDLVECDRRDLSGGATALALGGSCTEIPEVYAASSPLARLPLGGPQLVVQGAGDDPDLVDFNRRYVRAATGDPVTYLEAPGDHFSVIDPAAPIWAETAARVEEALRPAG</sequence>
<evidence type="ECO:0000313" key="4">
    <source>
        <dbReference type="Proteomes" id="UP000199361"/>
    </source>
</evidence>
<dbReference type="EMBL" id="FOHX01000004">
    <property type="protein sequence ID" value="SET87789.1"/>
    <property type="molecule type" value="Genomic_DNA"/>
</dbReference>
<gene>
    <name evidence="3" type="ORF">SAMN05421811_104514</name>
</gene>
<dbReference type="GO" id="GO:0016787">
    <property type="term" value="F:hydrolase activity"/>
    <property type="evidence" value="ECO:0007669"/>
    <property type="project" value="UniProtKB-KW"/>
</dbReference>
<evidence type="ECO:0000313" key="3">
    <source>
        <dbReference type="EMBL" id="SET87789.1"/>
    </source>
</evidence>
<dbReference type="Proteomes" id="UP000199361">
    <property type="component" value="Unassembled WGS sequence"/>
</dbReference>
<dbReference type="STRING" id="568860.SAMN05421811_104514"/>